<protein>
    <submittedName>
        <fullName evidence="3">Uncharacterized protein</fullName>
    </submittedName>
</protein>
<keyword evidence="1" id="KW-1133">Transmembrane helix</keyword>
<evidence type="ECO:0000313" key="4">
    <source>
        <dbReference type="Proteomes" id="UP000192257"/>
    </source>
</evidence>
<keyword evidence="2" id="KW-0732">Signal</keyword>
<dbReference type="Proteomes" id="UP000192257">
    <property type="component" value="Unassembled WGS sequence"/>
</dbReference>
<feature type="transmembrane region" description="Helical" evidence="1">
    <location>
        <begin position="157"/>
        <end position="180"/>
    </location>
</feature>
<dbReference type="EMBL" id="NBCO01000029">
    <property type="protein sequence ID" value="ORC86321.1"/>
    <property type="molecule type" value="Genomic_DNA"/>
</dbReference>
<sequence>MSGSVFPCLLALVILFVSHPVYAQSSTSKHIITFNGTAWGSVVQGNSSGLGAALITDMGVQLNRSFAFDTPITVDSLSTSGDLQVGVTVQQKVLPTVAAPWLEHIWTPREVNSLLEQGEFATTLAMYPGPDASSLVSVRIPEAEKELTECTGVCKGMIAMGGIIVGLMIILFIVALLYVCCGCWANKTQKDTQIEAQNETQNKPTDNNV</sequence>
<feature type="signal peptide" evidence="2">
    <location>
        <begin position="1"/>
        <end position="23"/>
    </location>
</feature>
<dbReference type="AlphaFoldDB" id="A0A1X0NNZ3"/>
<comment type="caution">
    <text evidence="3">The sequence shown here is derived from an EMBL/GenBank/DDBJ whole genome shotgun (WGS) entry which is preliminary data.</text>
</comment>
<evidence type="ECO:0000256" key="1">
    <source>
        <dbReference type="SAM" id="Phobius"/>
    </source>
</evidence>
<gene>
    <name evidence="3" type="ORF">TM35_000292030</name>
</gene>
<dbReference type="OrthoDB" id="251529at2759"/>
<reference evidence="3 4" key="1">
    <citation type="submission" date="2017-03" db="EMBL/GenBank/DDBJ databases">
        <title>An alternative strategy for trypanosome survival in the mammalian bloodstream revealed through genome and transcriptome analysis of the ubiquitous bovine parasite Trypanosoma (Megatrypanum) theileri.</title>
        <authorList>
            <person name="Kelly S."/>
            <person name="Ivens A."/>
            <person name="Mott A."/>
            <person name="O'Neill E."/>
            <person name="Emms D."/>
            <person name="Macleod O."/>
            <person name="Voorheis P."/>
            <person name="Matthews J."/>
            <person name="Matthews K."/>
            <person name="Carrington M."/>
        </authorList>
    </citation>
    <scope>NUCLEOTIDE SEQUENCE [LARGE SCALE GENOMIC DNA]</scope>
    <source>
        <strain evidence="3">Edinburgh</strain>
    </source>
</reference>
<keyword evidence="4" id="KW-1185">Reference proteome</keyword>
<accession>A0A1X0NNZ3</accession>
<proteinExistence type="predicted"/>
<keyword evidence="1" id="KW-0812">Transmembrane</keyword>
<keyword evidence="1" id="KW-0472">Membrane</keyword>
<dbReference type="RefSeq" id="XP_028880387.1">
    <property type="nucleotide sequence ID" value="XM_029028360.1"/>
</dbReference>
<organism evidence="3 4">
    <name type="scientific">Trypanosoma theileri</name>
    <dbReference type="NCBI Taxonomy" id="67003"/>
    <lineage>
        <taxon>Eukaryota</taxon>
        <taxon>Discoba</taxon>
        <taxon>Euglenozoa</taxon>
        <taxon>Kinetoplastea</taxon>
        <taxon>Metakinetoplastina</taxon>
        <taxon>Trypanosomatida</taxon>
        <taxon>Trypanosomatidae</taxon>
        <taxon>Trypanosoma</taxon>
    </lineage>
</organism>
<evidence type="ECO:0000256" key="2">
    <source>
        <dbReference type="SAM" id="SignalP"/>
    </source>
</evidence>
<dbReference type="VEuPathDB" id="TriTrypDB:TM35_000292030"/>
<dbReference type="GeneID" id="39988140"/>
<feature type="chain" id="PRO_5012552335" evidence="2">
    <location>
        <begin position="24"/>
        <end position="209"/>
    </location>
</feature>
<evidence type="ECO:0000313" key="3">
    <source>
        <dbReference type="EMBL" id="ORC86321.1"/>
    </source>
</evidence>
<name>A0A1X0NNZ3_9TRYP</name>